<dbReference type="PANTHER" id="PTHR21879:SF17">
    <property type="entry name" value="LD24139P"/>
    <property type="match status" value="1"/>
</dbReference>
<evidence type="ECO:0008006" key="5">
    <source>
        <dbReference type="Google" id="ProtNLM"/>
    </source>
</evidence>
<dbReference type="InterPro" id="IPR012464">
    <property type="entry name" value="DUF1676"/>
</dbReference>
<sequence length="244" mass="25927">MFKYVVFALFVASAIATAPSSDLDCNESADMLTCLAVKASSTLERAARSADINIIDGVTFVRDTPVERAGKALKSESEIMSELPADSTQKAMAVATMMYENAANFLQSHSLKVDMSEARHLNVLDSNKKLKKMLSPLMSIIGVKVFALAPIFLGKLALLVGKAIFFSKVALLIAGVLLFQKFFGAGSQLAGGFPGGLFGKNNVTPQYTYEPATYAQAGAGAYSAGYQRSLDAQQLAYSAQAPAQ</sequence>
<dbReference type="EMBL" id="CADCXV010001349">
    <property type="protein sequence ID" value="CAB0043815.1"/>
    <property type="molecule type" value="Genomic_DNA"/>
</dbReference>
<feature type="chain" id="PRO_5026226740" description="Protein osiris 14" evidence="2">
    <location>
        <begin position="17"/>
        <end position="244"/>
    </location>
</feature>
<accession>A0A6H5J2J8</accession>
<evidence type="ECO:0000256" key="2">
    <source>
        <dbReference type="SAM" id="SignalP"/>
    </source>
</evidence>
<protein>
    <recommendedName>
        <fullName evidence="5">Protein osiris 14</fullName>
    </recommendedName>
</protein>
<dbReference type="Proteomes" id="UP000479190">
    <property type="component" value="Unassembled WGS sequence"/>
</dbReference>
<feature type="transmembrane region" description="Helical" evidence="1">
    <location>
        <begin position="133"/>
        <end position="153"/>
    </location>
</feature>
<gene>
    <name evidence="3" type="ORF">TBRA_LOCUS15403</name>
</gene>
<keyword evidence="2" id="KW-0732">Signal</keyword>
<proteinExistence type="predicted"/>
<keyword evidence="1" id="KW-1133">Transmembrane helix</keyword>
<reference evidence="3 4" key="1">
    <citation type="submission" date="2020-02" db="EMBL/GenBank/DDBJ databases">
        <authorList>
            <person name="Ferguson B K."/>
        </authorList>
    </citation>
    <scope>NUCLEOTIDE SEQUENCE [LARGE SCALE GENOMIC DNA]</scope>
</reference>
<dbReference type="OrthoDB" id="8191402at2759"/>
<keyword evidence="1" id="KW-0812">Transmembrane</keyword>
<evidence type="ECO:0000313" key="3">
    <source>
        <dbReference type="EMBL" id="CAB0043815.1"/>
    </source>
</evidence>
<dbReference type="GO" id="GO:0016020">
    <property type="term" value="C:membrane"/>
    <property type="evidence" value="ECO:0007669"/>
    <property type="project" value="TreeGrafter"/>
</dbReference>
<dbReference type="Pfam" id="PF07898">
    <property type="entry name" value="DUF1676"/>
    <property type="match status" value="1"/>
</dbReference>
<dbReference type="AlphaFoldDB" id="A0A6H5J2J8"/>
<feature type="signal peptide" evidence="2">
    <location>
        <begin position="1"/>
        <end position="16"/>
    </location>
</feature>
<keyword evidence="1" id="KW-0472">Membrane</keyword>
<feature type="transmembrane region" description="Helical" evidence="1">
    <location>
        <begin position="165"/>
        <end position="183"/>
    </location>
</feature>
<evidence type="ECO:0000256" key="1">
    <source>
        <dbReference type="SAM" id="Phobius"/>
    </source>
</evidence>
<name>A0A6H5J2J8_9HYME</name>
<evidence type="ECO:0000313" key="4">
    <source>
        <dbReference type="Proteomes" id="UP000479190"/>
    </source>
</evidence>
<organism evidence="3 4">
    <name type="scientific">Trichogramma brassicae</name>
    <dbReference type="NCBI Taxonomy" id="86971"/>
    <lineage>
        <taxon>Eukaryota</taxon>
        <taxon>Metazoa</taxon>
        <taxon>Ecdysozoa</taxon>
        <taxon>Arthropoda</taxon>
        <taxon>Hexapoda</taxon>
        <taxon>Insecta</taxon>
        <taxon>Pterygota</taxon>
        <taxon>Neoptera</taxon>
        <taxon>Endopterygota</taxon>
        <taxon>Hymenoptera</taxon>
        <taxon>Apocrita</taxon>
        <taxon>Proctotrupomorpha</taxon>
        <taxon>Chalcidoidea</taxon>
        <taxon>Trichogrammatidae</taxon>
        <taxon>Trichogramma</taxon>
    </lineage>
</organism>
<dbReference type="PANTHER" id="PTHR21879">
    <property type="entry name" value="FI03362P-RELATED-RELATED"/>
    <property type="match status" value="1"/>
</dbReference>
<keyword evidence="4" id="KW-1185">Reference proteome</keyword>